<gene>
    <name evidence="1" type="ORF">GB2207_07252</name>
</gene>
<evidence type="ECO:0000313" key="1">
    <source>
        <dbReference type="EMBL" id="EAS45975.1"/>
    </source>
</evidence>
<dbReference type="AlphaFoldDB" id="Q1YP71"/>
<protein>
    <submittedName>
        <fullName evidence="1">Uncharacterized protein</fullName>
    </submittedName>
</protein>
<name>Q1YP71_9GAMM</name>
<dbReference type="eggNOG" id="ENOG5031DT1">
    <property type="taxonomic scope" value="Bacteria"/>
</dbReference>
<reference evidence="1 2" key="1">
    <citation type="submission" date="2006-03" db="EMBL/GenBank/DDBJ databases">
        <authorList>
            <person name="Giovannoni S.J."/>
            <person name="Cho J.-C."/>
            <person name="Ferriera S."/>
            <person name="Johnson J."/>
            <person name="Kravitz S."/>
            <person name="Halpern A."/>
            <person name="Remington K."/>
            <person name="Beeson K."/>
            <person name="Tran B."/>
            <person name="Rogers Y.-H."/>
            <person name="Friedman R."/>
            <person name="Venter J.C."/>
        </authorList>
    </citation>
    <scope>NUCLEOTIDE SEQUENCE [LARGE SCALE GENOMIC DNA]</scope>
    <source>
        <strain evidence="1 2">HTCC2207</strain>
    </source>
</reference>
<dbReference type="Proteomes" id="UP000005555">
    <property type="component" value="Unassembled WGS sequence"/>
</dbReference>
<dbReference type="EMBL" id="AAPI01000012">
    <property type="protein sequence ID" value="EAS45975.1"/>
    <property type="molecule type" value="Genomic_DNA"/>
</dbReference>
<comment type="caution">
    <text evidence="1">The sequence shown here is derived from an EMBL/GenBank/DDBJ whole genome shotgun (WGS) entry which is preliminary data.</text>
</comment>
<dbReference type="HOGENOM" id="CLU_1979940_0_0_6"/>
<organism evidence="1 2">
    <name type="scientific">gamma proteobacterium HTCC2207</name>
    <dbReference type="NCBI Taxonomy" id="314287"/>
    <lineage>
        <taxon>Bacteria</taxon>
        <taxon>Pseudomonadati</taxon>
        <taxon>Pseudomonadota</taxon>
        <taxon>Gammaproteobacteria</taxon>
        <taxon>Cellvibrionales</taxon>
        <taxon>Porticoccaceae</taxon>
        <taxon>SAR92 clade</taxon>
    </lineage>
</organism>
<proteinExistence type="predicted"/>
<accession>Q1YP71</accession>
<evidence type="ECO:0000313" key="2">
    <source>
        <dbReference type="Proteomes" id="UP000005555"/>
    </source>
</evidence>
<sequence>MVYYRYQAKYNSQFTGKPIGIFGAVFGLIKRGLTTDEETSSYEEVLSWFDKNLPDPKFYEQGNPLQGITWFTEEGVKMVDKLAPLVGMLESHGVEYEFIETENPGTIIYKDRYQVGII</sequence>
<keyword evidence="2" id="KW-1185">Reference proteome</keyword>